<sequence>MSQAWGTLPLVTPSPASPFLYFVDDRLSPAELSAARLDGHLVELGDAYIPADAVETSGLRAGSLRGILGDTLAATHLTAAWVHGALSEPPARHTVQRAVAKRLHHVMGRRILYRDGAIEQDDLQVLGGVLVTSPVRTLADLARVPDDSHAEAARLLADAHPGLASDAIAWLNAHGSLPHKRSALAFLRGLAERDRATAPRAGRQDDVTR</sequence>
<name>A0A7Y2M0H7_9MICO</name>
<dbReference type="EMBL" id="JABEMB010000013">
    <property type="protein sequence ID" value="NNH04251.1"/>
    <property type="molecule type" value="Genomic_DNA"/>
</dbReference>
<evidence type="ECO:0000259" key="1">
    <source>
        <dbReference type="Pfam" id="PF09407"/>
    </source>
</evidence>
<keyword evidence="3" id="KW-1185">Reference proteome</keyword>
<feature type="domain" description="AbiEi antitoxin C-terminal" evidence="1">
    <location>
        <begin position="66"/>
        <end position="148"/>
    </location>
</feature>
<organism evidence="2 3">
    <name type="scientific">Microbacterium ulmi</name>
    <dbReference type="NCBI Taxonomy" id="179095"/>
    <lineage>
        <taxon>Bacteria</taxon>
        <taxon>Bacillati</taxon>
        <taxon>Actinomycetota</taxon>
        <taxon>Actinomycetes</taxon>
        <taxon>Micrococcales</taxon>
        <taxon>Microbacteriaceae</taxon>
        <taxon>Microbacterium</taxon>
    </lineage>
</organism>
<evidence type="ECO:0000313" key="2">
    <source>
        <dbReference type="EMBL" id="NNH04251.1"/>
    </source>
</evidence>
<dbReference type="AlphaFoldDB" id="A0A7Y2M0H7"/>
<protein>
    <recommendedName>
        <fullName evidence="1">AbiEi antitoxin C-terminal domain-containing protein</fullName>
    </recommendedName>
</protein>
<dbReference type="InterPro" id="IPR018547">
    <property type="entry name" value="AbiEi_C"/>
</dbReference>
<accession>A0A7Y2M0H7</accession>
<evidence type="ECO:0000313" key="3">
    <source>
        <dbReference type="Proteomes" id="UP000543598"/>
    </source>
</evidence>
<gene>
    <name evidence="2" type="ORF">HLA99_10365</name>
</gene>
<comment type="caution">
    <text evidence="2">The sequence shown here is derived from an EMBL/GenBank/DDBJ whole genome shotgun (WGS) entry which is preliminary data.</text>
</comment>
<dbReference type="Proteomes" id="UP000543598">
    <property type="component" value="Unassembled WGS sequence"/>
</dbReference>
<proteinExistence type="predicted"/>
<dbReference type="Pfam" id="PF09407">
    <property type="entry name" value="AbiEi_1"/>
    <property type="match status" value="1"/>
</dbReference>
<reference evidence="2 3" key="1">
    <citation type="submission" date="2020-05" db="EMBL/GenBank/DDBJ databases">
        <title>MicrobeNet Type strains.</title>
        <authorList>
            <person name="Nicholson A.C."/>
        </authorList>
    </citation>
    <scope>NUCLEOTIDE SEQUENCE [LARGE SCALE GENOMIC DNA]</scope>
    <source>
        <strain evidence="2 3">JCM 14282</strain>
    </source>
</reference>